<dbReference type="InterPro" id="IPR013216">
    <property type="entry name" value="Methyltransf_11"/>
</dbReference>
<dbReference type="Gene3D" id="3.40.50.150">
    <property type="entry name" value="Vaccinia Virus protein VP39"/>
    <property type="match status" value="1"/>
</dbReference>
<keyword evidence="3" id="KW-0808">Transferase</keyword>
<evidence type="ECO:0000259" key="4">
    <source>
        <dbReference type="Pfam" id="PF08241"/>
    </source>
</evidence>
<feature type="domain" description="Methyltransferase type 11" evidence="4">
    <location>
        <begin position="62"/>
        <end position="150"/>
    </location>
</feature>
<evidence type="ECO:0000256" key="2">
    <source>
        <dbReference type="ARBA" id="ARBA00022603"/>
    </source>
</evidence>
<comment type="caution">
    <text evidence="5">The sequence shown here is derived from an EMBL/GenBank/DDBJ whole genome shotgun (WGS) entry which is preliminary data.</text>
</comment>
<dbReference type="SUPFAM" id="SSF53335">
    <property type="entry name" value="S-adenosyl-L-methionine-dependent methyltransferases"/>
    <property type="match status" value="1"/>
</dbReference>
<dbReference type="InterPro" id="IPR051052">
    <property type="entry name" value="Diverse_substrate_MTase"/>
</dbReference>
<evidence type="ECO:0000256" key="3">
    <source>
        <dbReference type="ARBA" id="ARBA00022679"/>
    </source>
</evidence>
<dbReference type="EMBL" id="BAABUJ010000007">
    <property type="protein sequence ID" value="GAA5797093.1"/>
    <property type="molecule type" value="Genomic_DNA"/>
</dbReference>
<comment type="similarity">
    <text evidence="1">Belongs to the methyltransferase superfamily.</text>
</comment>
<evidence type="ECO:0000256" key="1">
    <source>
        <dbReference type="ARBA" id="ARBA00008361"/>
    </source>
</evidence>
<evidence type="ECO:0000313" key="6">
    <source>
        <dbReference type="Proteomes" id="UP001476247"/>
    </source>
</evidence>
<gene>
    <name evidence="5" type="ORF">HPULCUR_002472</name>
</gene>
<proteinExistence type="inferred from homology"/>
<keyword evidence="2" id="KW-0489">Methyltransferase</keyword>
<organism evidence="5 6">
    <name type="scientific">Helicostylum pulchrum</name>
    <dbReference type="NCBI Taxonomy" id="562976"/>
    <lineage>
        <taxon>Eukaryota</taxon>
        <taxon>Fungi</taxon>
        <taxon>Fungi incertae sedis</taxon>
        <taxon>Mucoromycota</taxon>
        <taxon>Mucoromycotina</taxon>
        <taxon>Mucoromycetes</taxon>
        <taxon>Mucorales</taxon>
        <taxon>Mucorineae</taxon>
        <taxon>Mucoraceae</taxon>
        <taxon>Helicostylum</taxon>
    </lineage>
</organism>
<dbReference type="CDD" id="cd02440">
    <property type="entry name" value="AdoMet_MTases"/>
    <property type="match status" value="1"/>
</dbReference>
<dbReference type="Pfam" id="PF08241">
    <property type="entry name" value="Methyltransf_11"/>
    <property type="match status" value="1"/>
</dbReference>
<dbReference type="InterPro" id="IPR029063">
    <property type="entry name" value="SAM-dependent_MTases_sf"/>
</dbReference>
<accession>A0ABP9XSC4</accession>
<keyword evidence="6" id="KW-1185">Reference proteome</keyword>
<sequence>MFKQLLKQPSTRSFVTVPHATASLGFEAKADAYAKARPSYPVESINFIRRLSKKKPESANILDLGAGTGIMTHLLSQHGYTSLTAVEPVDAMRAKINLPASNCLKGTSWSIPVDSGSQDIVMLAQCFHWFDDIQSLTEIHRVLKPGGLVVLVWNMESKERSEWVAKLRSLYEAYDGSAPQYRMGYWKNVFDTPEAKSMYQLPLQHKRFEFDSMAKRSDVWTRITSKSYIAILDQIEQDKLQVKVEQVLDEYDGIPKNDDKVFTYPADTDMYWCYKN</sequence>
<protein>
    <recommendedName>
        <fullName evidence="4">Methyltransferase type 11 domain-containing protein</fullName>
    </recommendedName>
</protein>
<dbReference type="Proteomes" id="UP001476247">
    <property type="component" value="Unassembled WGS sequence"/>
</dbReference>
<reference evidence="5 6" key="1">
    <citation type="submission" date="2024-04" db="EMBL/GenBank/DDBJ databases">
        <title>genome sequences of Mucor flavus KT1a and Helicostylum pulchrum KT1b strains isolation_sourced from the surface of a dry-aged beef.</title>
        <authorList>
            <person name="Toyotome T."/>
            <person name="Hosono M."/>
            <person name="Torimaru M."/>
            <person name="Fukuda K."/>
            <person name="Mikami N."/>
        </authorList>
    </citation>
    <scope>NUCLEOTIDE SEQUENCE [LARGE SCALE GENOMIC DNA]</scope>
    <source>
        <strain evidence="5 6">KT1b</strain>
    </source>
</reference>
<dbReference type="PANTHER" id="PTHR44942:SF4">
    <property type="entry name" value="METHYLTRANSFERASE TYPE 11 DOMAIN-CONTAINING PROTEIN"/>
    <property type="match status" value="1"/>
</dbReference>
<dbReference type="PANTHER" id="PTHR44942">
    <property type="entry name" value="METHYLTRANSF_11 DOMAIN-CONTAINING PROTEIN"/>
    <property type="match status" value="1"/>
</dbReference>
<evidence type="ECO:0000313" key="5">
    <source>
        <dbReference type="EMBL" id="GAA5797093.1"/>
    </source>
</evidence>
<name>A0ABP9XSC4_9FUNG</name>